<dbReference type="AlphaFoldDB" id="A0A7L5BTW3"/>
<dbReference type="InterPro" id="IPR020751">
    <property type="entry name" value="aa-tRNA-synth_I_codon-bd_sub2"/>
</dbReference>
<name>A0A7L5BTW3_9RHOB</name>
<evidence type="ECO:0000256" key="7">
    <source>
        <dbReference type="ARBA" id="ARBA00023146"/>
    </source>
</evidence>
<keyword evidence="5 8" id="KW-0067">ATP-binding</keyword>
<organism evidence="10 11">
    <name type="scientific">Pikeienuella piscinae</name>
    <dbReference type="NCBI Taxonomy" id="2748098"/>
    <lineage>
        <taxon>Bacteria</taxon>
        <taxon>Pseudomonadati</taxon>
        <taxon>Pseudomonadota</taxon>
        <taxon>Alphaproteobacteria</taxon>
        <taxon>Rhodobacterales</taxon>
        <taxon>Paracoccaceae</taxon>
        <taxon>Pikeienuella</taxon>
    </lineage>
</organism>
<dbReference type="GO" id="GO:0006424">
    <property type="term" value="P:glutamyl-tRNA aminoacylation"/>
    <property type="evidence" value="ECO:0007669"/>
    <property type="project" value="TreeGrafter"/>
</dbReference>
<dbReference type="SUPFAM" id="SSF48163">
    <property type="entry name" value="An anticodon-binding domain of class I aminoacyl-tRNA synthetases"/>
    <property type="match status" value="1"/>
</dbReference>
<dbReference type="RefSeq" id="WP_165094353.1">
    <property type="nucleotide sequence ID" value="NZ_CP049056.1"/>
</dbReference>
<evidence type="ECO:0000256" key="5">
    <source>
        <dbReference type="ARBA" id="ARBA00022840"/>
    </source>
</evidence>
<dbReference type="Gene3D" id="1.10.10.350">
    <property type="match status" value="1"/>
</dbReference>
<dbReference type="PANTHER" id="PTHR43311">
    <property type="entry name" value="GLUTAMATE--TRNA LIGASE"/>
    <property type="match status" value="1"/>
</dbReference>
<keyword evidence="2" id="KW-0963">Cytoplasm</keyword>
<keyword evidence="4 8" id="KW-0547">Nucleotide-binding</keyword>
<keyword evidence="3 8" id="KW-0436">Ligase</keyword>
<evidence type="ECO:0000256" key="1">
    <source>
        <dbReference type="ARBA" id="ARBA00007894"/>
    </source>
</evidence>
<dbReference type="KEGG" id="hdh:G5B40_01890"/>
<comment type="similarity">
    <text evidence="1">Belongs to the class-I aminoacyl-tRNA synthetase family. Glutamate--tRNA ligase type 1 subfamily.</text>
</comment>
<dbReference type="Pfam" id="PF00749">
    <property type="entry name" value="tRNA-synt_1c"/>
    <property type="match status" value="1"/>
</dbReference>
<accession>A0A7L5BTW3</accession>
<proteinExistence type="inferred from homology"/>
<dbReference type="Gene3D" id="3.40.50.620">
    <property type="entry name" value="HUPs"/>
    <property type="match status" value="1"/>
</dbReference>
<dbReference type="GO" id="GO:0000049">
    <property type="term" value="F:tRNA binding"/>
    <property type="evidence" value="ECO:0007669"/>
    <property type="project" value="InterPro"/>
</dbReference>
<reference evidence="10 11" key="1">
    <citation type="submission" date="2020-02" db="EMBL/GenBank/DDBJ databases">
        <title>complete genome sequence of Rhodobacteraceae bacterium.</title>
        <authorList>
            <person name="Park J."/>
            <person name="Kim Y.-S."/>
            <person name="Kim K.-H."/>
        </authorList>
    </citation>
    <scope>NUCLEOTIDE SEQUENCE [LARGE SCALE GENOMIC DNA]</scope>
    <source>
        <strain evidence="10 11">RR4-56</strain>
    </source>
</reference>
<evidence type="ECO:0000313" key="11">
    <source>
        <dbReference type="Proteomes" id="UP000503336"/>
    </source>
</evidence>
<dbReference type="EMBL" id="CP049056">
    <property type="protein sequence ID" value="QIE54303.1"/>
    <property type="molecule type" value="Genomic_DNA"/>
</dbReference>
<gene>
    <name evidence="10" type="ORF">G5B40_01890</name>
</gene>
<evidence type="ECO:0000313" key="10">
    <source>
        <dbReference type="EMBL" id="QIE54303.1"/>
    </source>
</evidence>
<dbReference type="InterPro" id="IPR049940">
    <property type="entry name" value="GluQ/Sye"/>
</dbReference>
<evidence type="ECO:0000256" key="2">
    <source>
        <dbReference type="ARBA" id="ARBA00022490"/>
    </source>
</evidence>
<dbReference type="InterPro" id="IPR001412">
    <property type="entry name" value="aa-tRNA-synth_I_CS"/>
</dbReference>
<dbReference type="GO" id="GO:0005524">
    <property type="term" value="F:ATP binding"/>
    <property type="evidence" value="ECO:0007669"/>
    <property type="project" value="UniProtKB-KW"/>
</dbReference>
<evidence type="ECO:0000256" key="6">
    <source>
        <dbReference type="ARBA" id="ARBA00022917"/>
    </source>
</evidence>
<dbReference type="SUPFAM" id="SSF52374">
    <property type="entry name" value="Nucleotidylyl transferase"/>
    <property type="match status" value="1"/>
</dbReference>
<evidence type="ECO:0000256" key="3">
    <source>
        <dbReference type="ARBA" id="ARBA00022598"/>
    </source>
</evidence>
<protein>
    <submittedName>
        <fullName evidence="10">Glutamate--tRNA ligase</fullName>
        <ecNumber evidence="10">6.1.1.17</ecNumber>
    </submittedName>
</protein>
<keyword evidence="11" id="KW-1185">Reference proteome</keyword>
<evidence type="ECO:0000256" key="8">
    <source>
        <dbReference type="RuleBase" id="RU363037"/>
    </source>
</evidence>
<dbReference type="EC" id="6.1.1.17" evidence="10"/>
<dbReference type="GO" id="GO:0004818">
    <property type="term" value="F:glutamate-tRNA ligase activity"/>
    <property type="evidence" value="ECO:0007669"/>
    <property type="project" value="UniProtKB-EC"/>
</dbReference>
<feature type="domain" description="Glutamyl/glutaminyl-tRNA synthetase class Ib catalytic" evidence="9">
    <location>
        <begin position="2"/>
        <end position="271"/>
    </location>
</feature>
<dbReference type="InterPro" id="IPR014729">
    <property type="entry name" value="Rossmann-like_a/b/a_fold"/>
</dbReference>
<dbReference type="InterPro" id="IPR008925">
    <property type="entry name" value="aa_tRNA-synth_I_cd-bd_sf"/>
</dbReference>
<evidence type="ECO:0000256" key="4">
    <source>
        <dbReference type="ARBA" id="ARBA00022741"/>
    </source>
</evidence>
<evidence type="ECO:0000259" key="9">
    <source>
        <dbReference type="Pfam" id="PF00749"/>
    </source>
</evidence>
<dbReference type="PROSITE" id="PS00178">
    <property type="entry name" value="AA_TRNA_LIGASE_I"/>
    <property type="match status" value="1"/>
</dbReference>
<dbReference type="InterPro" id="IPR000924">
    <property type="entry name" value="Glu/Gln-tRNA-synth"/>
</dbReference>
<dbReference type="PANTHER" id="PTHR43311:SF2">
    <property type="entry name" value="GLUTAMATE--TRNA LIGASE, MITOCHONDRIAL-RELATED"/>
    <property type="match status" value="1"/>
</dbReference>
<dbReference type="InterPro" id="IPR020058">
    <property type="entry name" value="Glu/Gln-tRNA-synth_Ib_cat-dom"/>
</dbReference>
<dbReference type="Proteomes" id="UP000503336">
    <property type="component" value="Chromosome"/>
</dbReference>
<dbReference type="PRINTS" id="PR00987">
    <property type="entry name" value="TRNASYNTHGLU"/>
</dbReference>
<keyword evidence="6 8" id="KW-0648">Protein biosynthesis</keyword>
<sequence length="430" mass="47090">MIRTRFAPSPTGALHLGNLRTAVFNALLARGAGGRFLLRIDDTDRERSEQRFADAIRADLDWLGLRWDAEFIQSERMALYEAAAERLKADGRLYPAWESASDLALMRRRLLAAKRPPVYDRAALRMSDTERAELMATRPPHWRFRLEPGVIEWDDGLRGPQRIAAEAVSDPVLIREDGQFLYSLCSVVDDAEMGVTDVVRGADHVTNTATQIQLFAALGAAPPRFAHHALMVGPGGEKISKRLGGLSVADLRESGAEPTAVLSWLARIGSARPVEPLWSVEAAAEDFDLSTFGAAPVRAATADIMQLSAKMLHDAPFEAVRARLPSEVTEAFWLAVRPNIDRLEDVLDWRAVAAGATPLIAPEDAEFVAEALALLPPRPWDGGTWAAWTGAVKAATGRKGRALFLPLRRALTGRDHGPEMATFMPFLAKP</sequence>
<keyword evidence="7 8" id="KW-0030">Aminoacyl-tRNA synthetase</keyword>